<dbReference type="EMBL" id="NSIT01000250">
    <property type="protein sequence ID" value="PJE78145.1"/>
    <property type="molecule type" value="Genomic_DNA"/>
</dbReference>
<dbReference type="AlphaFoldDB" id="A0A2H9T4J2"/>
<dbReference type="InterPro" id="IPR005149">
    <property type="entry name" value="Tscrpt_reg_PadR_N"/>
</dbReference>
<accession>A0A2H9T4J2</accession>
<gene>
    <name evidence="2" type="ORF">CI610_02921</name>
</gene>
<dbReference type="PANTHER" id="PTHR33169:SF14">
    <property type="entry name" value="TRANSCRIPTIONAL REGULATOR RV3488"/>
    <property type="match status" value="1"/>
</dbReference>
<dbReference type="SUPFAM" id="SSF46785">
    <property type="entry name" value="Winged helix' DNA-binding domain"/>
    <property type="match status" value="1"/>
</dbReference>
<dbReference type="Pfam" id="PF03551">
    <property type="entry name" value="PadR"/>
    <property type="match status" value="1"/>
</dbReference>
<comment type="caution">
    <text evidence="2">The sequence shown here is derived from an EMBL/GenBank/DDBJ whole genome shotgun (WGS) entry which is preliminary data.</text>
</comment>
<dbReference type="InterPro" id="IPR052509">
    <property type="entry name" value="Metal_resp_DNA-bind_regulator"/>
</dbReference>
<dbReference type="PANTHER" id="PTHR33169">
    <property type="entry name" value="PADR-FAMILY TRANSCRIPTIONAL REGULATOR"/>
    <property type="match status" value="1"/>
</dbReference>
<proteinExistence type="predicted"/>
<dbReference type="InterPro" id="IPR036390">
    <property type="entry name" value="WH_DNA-bd_sf"/>
</dbReference>
<evidence type="ECO:0000259" key="1">
    <source>
        <dbReference type="Pfam" id="PF03551"/>
    </source>
</evidence>
<organism evidence="2">
    <name type="scientific">invertebrate metagenome</name>
    <dbReference type="NCBI Taxonomy" id="1711999"/>
    <lineage>
        <taxon>unclassified sequences</taxon>
        <taxon>metagenomes</taxon>
        <taxon>organismal metagenomes</taxon>
    </lineage>
</organism>
<reference evidence="2" key="1">
    <citation type="journal article" date="2017" name="Appl. Environ. Microbiol.">
        <title>Molecular characterization of an Endozoicomonas-like organism causing infection in king scallop Pecten maximus L.</title>
        <authorList>
            <person name="Cano I."/>
            <person name="van Aerle R."/>
            <person name="Ross S."/>
            <person name="Verner-Jeffreys D.W."/>
            <person name="Paley R.K."/>
            <person name="Rimmer G."/>
            <person name="Ryder D."/>
            <person name="Hooper P."/>
            <person name="Stone D."/>
            <person name="Feist S.W."/>
        </authorList>
    </citation>
    <scope>NUCLEOTIDE SEQUENCE</scope>
</reference>
<protein>
    <recommendedName>
        <fullName evidence="1">Transcription regulator PadR N-terminal domain-containing protein</fullName>
    </recommendedName>
</protein>
<dbReference type="Gene3D" id="1.10.10.10">
    <property type="entry name" value="Winged helix-like DNA-binding domain superfamily/Winged helix DNA-binding domain"/>
    <property type="match status" value="1"/>
</dbReference>
<name>A0A2H9T4J2_9ZZZZ</name>
<sequence length="103" mass="12254">MMKDKILRKLFLGFIQIHILRHASQSPFFGAWLMDHLQAHGYRVSPGMLYPLLHRMETDELIKMEVQVAEGRQRKFYRITPLGREVLDEANYKITELSHRMND</sequence>
<dbReference type="InterPro" id="IPR036388">
    <property type="entry name" value="WH-like_DNA-bd_sf"/>
</dbReference>
<evidence type="ECO:0000313" key="2">
    <source>
        <dbReference type="EMBL" id="PJE78145.1"/>
    </source>
</evidence>
<feature type="domain" description="Transcription regulator PadR N-terminal" evidence="1">
    <location>
        <begin position="19"/>
        <end position="88"/>
    </location>
</feature>